<dbReference type="GO" id="GO:0030687">
    <property type="term" value="C:preribosome, large subunit precursor"/>
    <property type="evidence" value="ECO:0007669"/>
    <property type="project" value="TreeGrafter"/>
</dbReference>
<dbReference type="eggNOG" id="KOG2780">
    <property type="taxonomic scope" value="Eukaryota"/>
</dbReference>
<dbReference type="GO" id="GO:0005730">
    <property type="term" value="C:nucleolus"/>
    <property type="evidence" value="ECO:0007669"/>
    <property type="project" value="TreeGrafter"/>
</dbReference>
<dbReference type="GO" id="GO:0000470">
    <property type="term" value="P:maturation of LSU-rRNA"/>
    <property type="evidence" value="ECO:0007669"/>
    <property type="project" value="TreeGrafter"/>
</dbReference>
<dbReference type="GO" id="GO:0000460">
    <property type="term" value="P:maturation of 5.8S rRNA"/>
    <property type="evidence" value="ECO:0007669"/>
    <property type="project" value="TreeGrafter"/>
</dbReference>
<dbReference type="PANTHER" id="PTHR22734:SF3">
    <property type="entry name" value="RIBOSOME PRODUCTION FACTOR 1"/>
    <property type="match status" value="1"/>
</dbReference>
<dbReference type="AlphaFoldDB" id="A0A0L0EYW6"/>
<dbReference type="PANTHER" id="PTHR22734">
    <property type="entry name" value="U3 SMALL NUCLEOLAR RIBONUCLEOPROTEIN PROTEIN IMP4"/>
    <property type="match status" value="1"/>
</dbReference>
<dbReference type="InterPro" id="IPR044281">
    <property type="entry name" value="IMP4/RPF1"/>
</dbReference>
<keyword evidence="3" id="KW-1185">Reference proteome</keyword>
<dbReference type="EMBL" id="KQ254320">
    <property type="protein sequence ID" value="KNC69574.1"/>
    <property type="molecule type" value="Genomic_DNA"/>
</dbReference>
<name>A0A0L0EYW6_9EUKA</name>
<evidence type="ECO:0000259" key="1">
    <source>
        <dbReference type="PROSITE" id="PS50833"/>
    </source>
</evidence>
<feature type="domain" description="Brix" evidence="1">
    <location>
        <begin position="1"/>
        <end position="53"/>
    </location>
</feature>
<protein>
    <recommendedName>
        <fullName evidence="1">Brix domain-containing protein</fullName>
    </recommendedName>
</protein>
<dbReference type="GeneID" id="25918419"/>
<reference evidence="2 3" key="1">
    <citation type="submission" date="2011-02" db="EMBL/GenBank/DDBJ databases">
        <title>The Genome Sequence of Sphaeroforma arctica JP610.</title>
        <authorList>
            <consortium name="The Broad Institute Genome Sequencing Platform"/>
            <person name="Russ C."/>
            <person name="Cuomo C."/>
            <person name="Young S.K."/>
            <person name="Zeng Q."/>
            <person name="Gargeya S."/>
            <person name="Alvarado L."/>
            <person name="Berlin A."/>
            <person name="Chapman S.B."/>
            <person name="Chen Z."/>
            <person name="Freedman E."/>
            <person name="Gellesch M."/>
            <person name="Goldberg J."/>
            <person name="Griggs A."/>
            <person name="Gujja S."/>
            <person name="Heilman E."/>
            <person name="Heiman D."/>
            <person name="Howarth C."/>
            <person name="Mehta T."/>
            <person name="Neiman D."/>
            <person name="Pearson M."/>
            <person name="Roberts A."/>
            <person name="Saif S."/>
            <person name="Shea T."/>
            <person name="Shenoy N."/>
            <person name="Sisk P."/>
            <person name="Stolte C."/>
            <person name="Sykes S."/>
            <person name="White J."/>
            <person name="Yandava C."/>
            <person name="Burger G."/>
            <person name="Gray M.W."/>
            <person name="Holland P.W.H."/>
            <person name="King N."/>
            <person name="Lang F.B.F."/>
            <person name="Roger A.J."/>
            <person name="Ruiz-Trillo I."/>
            <person name="Haas B."/>
            <person name="Nusbaum C."/>
            <person name="Birren B."/>
        </authorList>
    </citation>
    <scope>NUCLEOTIDE SEQUENCE [LARGE SCALE GENOMIC DNA]</scope>
    <source>
        <strain evidence="2 3">JP610</strain>
    </source>
</reference>
<organism evidence="2 3">
    <name type="scientific">Sphaeroforma arctica JP610</name>
    <dbReference type="NCBI Taxonomy" id="667725"/>
    <lineage>
        <taxon>Eukaryota</taxon>
        <taxon>Ichthyosporea</taxon>
        <taxon>Ichthyophonida</taxon>
        <taxon>Sphaeroforma</taxon>
    </lineage>
</organism>
<dbReference type="Proteomes" id="UP000054560">
    <property type="component" value="Unassembled WGS sequence"/>
</dbReference>
<sequence>YAINQNYTDIIVINEDKKVTNGMIITHLPDGPTARFKLSSVKLNGDIKVSHLF</sequence>
<dbReference type="GO" id="GO:0042134">
    <property type="term" value="F:rRNA primary transcript binding"/>
    <property type="evidence" value="ECO:0007669"/>
    <property type="project" value="InterPro"/>
</dbReference>
<dbReference type="RefSeq" id="XP_014143476.1">
    <property type="nucleotide sequence ID" value="XM_014288001.1"/>
</dbReference>
<feature type="non-terminal residue" evidence="2">
    <location>
        <position position="1"/>
    </location>
</feature>
<dbReference type="PROSITE" id="PS50833">
    <property type="entry name" value="BRIX"/>
    <property type="match status" value="1"/>
</dbReference>
<dbReference type="STRING" id="667725.A0A0L0EYW6"/>
<evidence type="ECO:0000313" key="2">
    <source>
        <dbReference type="EMBL" id="KNC69574.1"/>
    </source>
</evidence>
<dbReference type="SUPFAM" id="SSF52954">
    <property type="entry name" value="Class II aaRS ABD-related"/>
    <property type="match status" value="1"/>
</dbReference>
<evidence type="ECO:0000313" key="3">
    <source>
        <dbReference type="Proteomes" id="UP000054560"/>
    </source>
</evidence>
<proteinExistence type="predicted"/>
<dbReference type="OrthoDB" id="10253204at2759"/>
<gene>
    <name evidence="2" type="ORF">SARC_17915</name>
</gene>
<accession>A0A0L0EYW6</accession>
<dbReference type="Gene3D" id="3.40.50.10480">
    <property type="entry name" value="Probable brix-domain ribosomal biogenesis protein"/>
    <property type="match status" value="1"/>
</dbReference>
<dbReference type="InterPro" id="IPR007109">
    <property type="entry name" value="Brix"/>
</dbReference>